<feature type="region of interest" description="Disordered" evidence="1">
    <location>
        <begin position="217"/>
        <end position="236"/>
    </location>
</feature>
<evidence type="ECO:0000313" key="3">
    <source>
        <dbReference type="Proteomes" id="UP000318050"/>
    </source>
</evidence>
<comment type="caution">
    <text evidence="2">The sequence shown here is derived from an EMBL/GenBank/DDBJ whole genome shotgun (WGS) entry which is preliminary data.</text>
</comment>
<feature type="region of interest" description="Disordered" evidence="1">
    <location>
        <begin position="112"/>
        <end position="166"/>
    </location>
</feature>
<name>A0A560IWF1_9PROT</name>
<accession>A0A560IWF1</accession>
<evidence type="ECO:0000313" key="2">
    <source>
        <dbReference type="EMBL" id="TWB63372.1"/>
    </source>
</evidence>
<organism evidence="2 3">
    <name type="scientific">Nitrospirillum amazonense</name>
    <dbReference type="NCBI Taxonomy" id="28077"/>
    <lineage>
        <taxon>Bacteria</taxon>
        <taxon>Pseudomonadati</taxon>
        <taxon>Pseudomonadota</taxon>
        <taxon>Alphaproteobacteria</taxon>
        <taxon>Rhodospirillales</taxon>
        <taxon>Azospirillaceae</taxon>
        <taxon>Nitrospirillum</taxon>
    </lineage>
</organism>
<evidence type="ECO:0000256" key="1">
    <source>
        <dbReference type="SAM" id="MobiDB-lite"/>
    </source>
</evidence>
<gene>
    <name evidence="2" type="ORF">FBZ92_104126</name>
</gene>
<dbReference type="Proteomes" id="UP000318050">
    <property type="component" value="Unassembled WGS sequence"/>
</dbReference>
<protein>
    <submittedName>
        <fullName evidence="2">Uncharacterized protein</fullName>
    </submittedName>
</protein>
<dbReference type="PROSITE" id="PS51257">
    <property type="entry name" value="PROKAR_LIPOPROTEIN"/>
    <property type="match status" value="1"/>
</dbReference>
<proteinExistence type="predicted"/>
<dbReference type="OrthoDB" id="7376560at2"/>
<dbReference type="EMBL" id="VITT01000004">
    <property type="protein sequence ID" value="TWB63372.1"/>
    <property type="molecule type" value="Genomic_DNA"/>
</dbReference>
<dbReference type="AlphaFoldDB" id="A0A560IWF1"/>
<reference evidence="2 3" key="1">
    <citation type="submission" date="2019-06" db="EMBL/GenBank/DDBJ databases">
        <title>Genomic Encyclopedia of Type Strains, Phase IV (KMG-V): Genome sequencing to study the core and pangenomes of soil and plant-associated prokaryotes.</title>
        <authorList>
            <person name="Whitman W."/>
        </authorList>
    </citation>
    <scope>NUCLEOTIDE SEQUENCE [LARGE SCALE GENOMIC DNA]</scope>
    <source>
        <strain evidence="2 3">BR 11140</strain>
    </source>
</reference>
<sequence>MDGWQRRYRLSNGPGGLGVSCTGDGLALAGVPLLAKGAAASTRARRRRYGAAAARLRRRRAGATVLPGMAKIADALNRGDLVQAMIRAVHLCLPELDWDAAVRLAQANDNLAKYSPDQPRDWHGRWTDGNGEGPAPELVDHERRGPPVNRPATPRRETSPSSSQYPRAIAGAIKEQSPILVQEILPFGDFLAFGRLPPWIEALPDAVKNEFKEPIPRLSGKEGAKDPPSWAKGFRPKIGENAESFARRLMNDRYGPGNWEGGPTSPYSQIKKWADRSFRIPRWVYERYGAI</sequence>